<feature type="compositionally biased region" description="Polar residues" evidence="8">
    <location>
        <begin position="478"/>
        <end position="493"/>
    </location>
</feature>
<evidence type="ECO:0000256" key="4">
    <source>
        <dbReference type="ARBA" id="ARBA00022670"/>
    </source>
</evidence>
<dbReference type="SMART" id="SM00213">
    <property type="entry name" value="UBQ"/>
    <property type="match status" value="1"/>
</dbReference>
<sequence>MPPKRPRRTSPAAQGLSAGEKLKRAKLSGNEHLAWSWVGTEVTSAADIAPEHLLATCGFSRRNNHPFCPNKYAAAPPNAAASTTEGQPSASASGELEDDIIVVSDEESSACGSKICKSNPNCLNYLGQEKWEDEGKARDAFMNALDLEPDPTLESRAEGFPVGLKAPSQNLGATCYANAFLQVWYQDLPFRAGVYNCEPSPDKETKFSESPIFQLQVTFAAMQAGKQSVFNPVKLVESLRLRTTEQQDAQEFSKLFMAHLDSEFQKQADPKLKSLVADQFQGKQVYTTVCSNCNTRSECESEFLELEVTLANNAKLEDRLRASLEVEKLEGDNKYLCSQCDSLQEAKRFTELRELPPVLHFSLLRFVYDLSTMERKKSKHAIWFPEMLDMNQFVNAQTSDGKKRKRAGTNKYQLRGVLLHRGPSAYHGHYEAQIFDTKNRSWYQFNDEVVTKINSLRPQPKTTGTEKSKGASKAAKTNGKTKASGSQKSLSRNSSKEENGRADPKDASIADDLNYISSRDAYMLIYARVSGSPTDLEDLSDPQPPPRATCVVEELNTNHEKACEEYSARETEAEEHFNQTRSMVMDIYRTWSLSNEDEDAVVCSKQALEAWSSRHLVKPADKKMTLVSEGEGRYSISNEDATCSHGKLDPRKASNMKRIQRAASNRIAAEDHCDFKPYLTPGEACSECVQEIFDERLYQIDHPRLVSLFDQVSPLDEGDFGYWISKAWLKDWRLAKPKMHTPSEPDSPPDDPEYAHHVMCEHGGLTANVISRKRISPASYELLKELFPEWSTLSTDSKLCAACEALIAVSREDRRGAKIQAEEEKAKLKHMHDNALVGNNNLLENVPCALVPAQFIRAWRQWLFHPANERPESVNTSQFICEHGLLVLDPNFPGDLDVNAAIIRRNDWETLEVLYSCGPLIAMENIGNVWLYEPAVCEDCRRERKSSYDKTEISIRLLRADDANPTPETYAKLSSLPREVQPTLVTYGSRKVGGMRQSKRIRQVREMGRRRKLTITPETTVKELKIQIQTEWEIPTIAQRLYYRGHELADGSATLRALGVLSHDTMDLREESEDIDLLGSGSDAEQPAARRAEGRAFGGTLLGYSSASSPPQTPPSQGVVDGPGTAGVSCPACTYDNAADAFSCAMCETVLGSVPD</sequence>
<dbReference type="GO" id="GO:0006508">
    <property type="term" value="P:proteolysis"/>
    <property type="evidence" value="ECO:0007669"/>
    <property type="project" value="UniProtKB-KW"/>
</dbReference>
<evidence type="ECO:0000313" key="12">
    <source>
        <dbReference type="Proteomes" id="UP000053257"/>
    </source>
</evidence>
<dbReference type="InterPro" id="IPR038765">
    <property type="entry name" value="Papain-like_cys_pep_sf"/>
</dbReference>
<dbReference type="InterPro" id="IPR044743">
    <property type="entry name" value="Ubl_USP48"/>
</dbReference>
<feature type="compositionally biased region" description="Basic and acidic residues" evidence="8">
    <location>
        <begin position="494"/>
        <end position="507"/>
    </location>
</feature>
<evidence type="ECO:0000259" key="9">
    <source>
        <dbReference type="PROSITE" id="PS50053"/>
    </source>
</evidence>
<keyword evidence="7" id="KW-0788">Thiol protease</keyword>
<feature type="domain" description="USP" evidence="10">
    <location>
        <begin position="166"/>
        <end position="529"/>
    </location>
</feature>
<organism evidence="11 12">
    <name type="scientific">Phlebiopsis gigantea (strain 11061_1 CR5-6)</name>
    <name type="common">White-rot fungus</name>
    <name type="synonym">Peniophora gigantea</name>
    <dbReference type="NCBI Taxonomy" id="745531"/>
    <lineage>
        <taxon>Eukaryota</taxon>
        <taxon>Fungi</taxon>
        <taxon>Dikarya</taxon>
        <taxon>Basidiomycota</taxon>
        <taxon>Agaricomycotina</taxon>
        <taxon>Agaricomycetes</taxon>
        <taxon>Polyporales</taxon>
        <taxon>Phanerochaetaceae</taxon>
        <taxon>Phlebiopsis</taxon>
    </lineage>
</organism>
<dbReference type="EC" id="3.4.19.12" evidence="3"/>
<dbReference type="PANTHER" id="PTHR24006:SF888">
    <property type="entry name" value="UBIQUITIN CARBOXYL-TERMINAL HYDROLASE 30"/>
    <property type="match status" value="1"/>
</dbReference>
<dbReference type="OrthoDB" id="289038at2759"/>
<dbReference type="Pfam" id="PF00443">
    <property type="entry name" value="UCH"/>
    <property type="match status" value="1"/>
</dbReference>
<keyword evidence="12" id="KW-1185">Reference proteome</keyword>
<evidence type="ECO:0000256" key="5">
    <source>
        <dbReference type="ARBA" id="ARBA00022786"/>
    </source>
</evidence>
<dbReference type="InterPro" id="IPR001394">
    <property type="entry name" value="Peptidase_C19_UCH"/>
</dbReference>
<dbReference type="GO" id="GO:0016579">
    <property type="term" value="P:protein deubiquitination"/>
    <property type="evidence" value="ECO:0007669"/>
    <property type="project" value="InterPro"/>
</dbReference>
<dbReference type="Pfam" id="PF00240">
    <property type="entry name" value="ubiquitin"/>
    <property type="match status" value="1"/>
</dbReference>
<protein>
    <recommendedName>
        <fullName evidence="3">ubiquitinyl hydrolase 1</fullName>
        <ecNumber evidence="3">3.4.19.12</ecNumber>
    </recommendedName>
</protein>
<dbReference type="AlphaFoldDB" id="A0A0C3PW96"/>
<feature type="compositionally biased region" description="Polar residues" evidence="8">
    <location>
        <begin position="454"/>
        <end position="463"/>
    </location>
</feature>
<dbReference type="Gene3D" id="3.90.70.10">
    <property type="entry name" value="Cysteine proteinases"/>
    <property type="match status" value="1"/>
</dbReference>
<dbReference type="Gene3D" id="3.10.20.90">
    <property type="entry name" value="Phosphatidylinositol 3-kinase Catalytic Subunit, Chain A, domain 1"/>
    <property type="match status" value="1"/>
</dbReference>
<dbReference type="InterPro" id="IPR028889">
    <property type="entry name" value="USP"/>
</dbReference>
<dbReference type="GO" id="GO:0005634">
    <property type="term" value="C:nucleus"/>
    <property type="evidence" value="ECO:0007669"/>
    <property type="project" value="TreeGrafter"/>
</dbReference>
<comment type="catalytic activity">
    <reaction evidence="1">
        <text>Thiol-dependent hydrolysis of ester, thioester, amide, peptide and isopeptide bonds formed by the C-terminal Gly of ubiquitin (a 76-residue protein attached to proteins as an intracellular targeting signal).</text>
        <dbReference type="EC" id="3.4.19.12"/>
    </reaction>
</comment>
<evidence type="ECO:0000256" key="3">
    <source>
        <dbReference type="ARBA" id="ARBA00012759"/>
    </source>
</evidence>
<dbReference type="InterPro" id="IPR018200">
    <property type="entry name" value="USP_CS"/>
</dbReference>
<comment type="similarity">
    <text evidence="2">Belongs to the peptidase C19 family.</text>
</comment>
<keyword evidence="6" id="KW-0378">Hydrolase</keyword>
<evidence type="ECO:0000256" key="2">
    <source>
        <dbReference type="ARBA" id="ARBA00009085"/>
    </source>
</evidence>
<accession>A0A0C3PW96</accession>
<dbReference type="InterPro" id="IPR029071">
    <property type="entry name" value="Ubiquitin-like_domsf"/>
</dbReference>
<name>A0A0C3PW96_PHLG1</name>
<keyword evidence="4" id="KW-0645">Protease</keyword>
<dbReference type="SUPFAM" id="SSF54236">
    <property type="entry name" value="Ubiquitin-like"/>
    <property type="match status" value="1"/>
</dbReference>
<evidence type="ECO:0000256" key="6">
    <source>
        <dbReference type="ARBA" id="ARBA00022801"/>
    </source>
</evidence>
<evidence type="ECO:0000256" key="8">
    <source>
        <dbReference type="SAM" id="MobiDB-lite"/>
    </source>
</evidence>
<dbReference type="GO" id="GO:0004197">
    <property type="term" value="F:cysteine-type endopeptidase activity"/>
    <property type="evidence" value="ECO:0007669"/>
    <property type="project" value="InterPro"/>
</dbReference>
<gene>
    <name evidence="11" type="ORF">PHLGIDRAFT_98157</name>
</gene>
<dbReference type="HOGENOM" id="CLU_005874_0_0_1"/>
<evidence type="ECO:0000256" key="1">
    <source>
        <dbReference type="ARBA" id="ARBA00000707"/>
    </source>
</evidence>
<feature type="region of interest" description="Disordered" evidence="8">
    <location>
        <begin position="454"/>
        <end position="507"/>
    </location>
</feature>
<reference evidence="11 12" key="1">
    <citation type="journal article" date="2014" name="PLoS Genet.">
        <title>Analysis of the Phlebiopsis gigantea genome, transcriptome and secretome provides insight into its pioneer colonization strategies of wood.</title>
        <authorList>
            <person name="Hori C."/>
            <person name="Ishida T."/>
            <person name="Igarashi K."/>
            <person name="Samejima M."/>
            <person name="Suzuki H."/>
            <person name="Master E."/>
            <person name="Ferreira P."/>
            <person name="Ruiz-Duenas F.J."/>
            <person name="Held B."/>
            <person name="Canessa P."/>
            <person name="Larrondo L.F."/>
            <person name="Schmoll M."/>
            <person name="Druzhinina I.S."/>
            <person name="Kubicek C.P."/>
            <person name="Gaskell J.A."/>
            <person name="Kersten P."/>
            <person name="St John F."/>
            <person name="Glasner J."/>
            <person name="Sabat G."/>
            <person name="Splinter BonDurant S."/>
            <person name="Syed K."/>
            <person name="Yadav J."/>
            <person name="Mgbeahuruike A.C."/>
            <person name="Kovalchuk A."/>
            <person name="Asiegbu F.O."/>
            <person name="Lackner G."/>
            <person name="Hoffmeister D."/>
            <person name="Rencoret J."/>
            <person name="Gutierrez A."/>
            <person name="Sun H."/>
            <person name="Lindquist E."/>
            <person name="Barry K."/>
            <person name="Riley R."/>
            <person name="Grigoriev I.V."/>
            <person name="Henrissat B."/>
            <person name="Kues U."/>
            <person name="Berka R.M."/>
            <person name="Martinez A.T."/>
            <person name="Covert S.F."/>
            <person name="Blanchette R.A."/>
            <person name="Cullen D."/>
        </authorList>
    </citation>
    <scope>NUCLEOTIDE SEQUENCE [LARGE SCALE GENOMIC DNA]</scope>
    <source>
        <strain evidence="11 12">11061_1 CR5-6</strain>
    </source>
</reference>
<dbReference type="InterPro" id="IPR050164">
    <property type="entry name" value="Peptidase_C19"/>
</dbReference>
<dbReference type="SUPFAM" id="SSF54001">
    <property type="entry name" value="Cysteine proteinases"/>
    <property type="match status" value="1"/>
</dbReference>
<evidence type="ECO:0000256" key="7">
    <source>
        <dbReference type="ARBA" id="ARBA00022807"/>
    </source>
</evidence>
<feature type="region of interest" description="Disordered" evidence="8">
    <location>
        <begin position="1"/>
        <end position="21"/>
    </location>
</feature>
<dbReference type="CDD" id="cd02668">
    <property type="entry name" value="Peptidase_C19L"/>
    <property type="match status" value="1"/>
</dbReference>
<keyword evidence="5" id="KW-0833">Ubl conjugation pathway</keyword>
<dbReference type="Proteomes" id="UP000053257">
    <property type="component" value="Unassembled WGS sequence"/>
</dbReference>
<dbReference type="PROSITE" id="PS50235">
    <property type="entry name" value="USP_3"/>
    <property type="match status" value="1"/>
</dbReference>
<dbReference type="PANTHER" id="PTHR24006">
    <property type="entry name" value="UBIQUITIN CARBOXYL-TERMINAL HYDROLASE"/>
    <property type="match status" value="1"/>
</dbReference>
<feature type="compositionally biased region" description="Polar residues" evidence="8">
    <location>
        <begin position="82"/>
        <end position="92"/>
    </location>
</feature>
<evidence type="ECO:0000313" key="11">
    <source>
        <dbReference type="EMBL" id="KIP12243.1"/>
    </source>
</evidence>
<feature type="region of interest" description="Disordered" evidence="8">
    <location>
        <begin position="1072"/>
        <end position="1122"/>
    </location>
</feature>
<dbReference type="InterPro" id="IPR033841">
    <property type="entry name" value="Pep_USP48"/>
</dbReference>
<dbReference type="GO" id="GO:0005829">
    <property type="term" value="C:cytosol"/>
    <property type="evidence" value="ECO:0007669"/>
    <property type="project" value="TreeGrafter"/>
</dbReference>
<feature type="region of interest" description="Disordered" evidence="8">
    <location>
        <begin position="76"/>
        <end position="96"/>
    </location>
</feature>
<dbReference type="CDD" id="cd01795">
    <property type="entry name" value="Ubl_USP48"/>
    <property type="match status" value="1"/>
</dbReference>
<dbReference type="STRING" id="745531.A0A0C3PW96"/>
<dbReference type="EMBL" id="KN840440">
    <property type="protein sequence ID" value="KIP12243.1"/>
    <property type="molecule type" value="Genomic_DNA"/>
</dbReference>
<dbReference type="InterPro" id="IPR000626">
    <property type="entry name" value="Ubiquitin-like_dom"/>
</dbReference>
<proteinExistence type="inferred from homology"/>
<feature type="domain" description="Ubiquitin-like" evidence="9">
    <location>
        <begin position="1001"/>
        <end position="1068"/>
    </location>
</feature>
<dbReference type="PROSITE" id="PS50053">
    <property type="entry name" value="UBIQUITIN_2"/>
    <property type="match status" value="1"/>
</dbReference>
<evidence type="ECO:0000259" key="10">
    <source>
        <dbReference type="PROSITE" id="PS50235"/>
    </source>
</evidence>
<dbReference type="GO" id="GO:0004843">
    <property type="term" value="F:cysteine-type deubiquitinase activity"/>
    <property type="evidence" value="ECO:0007669"/>
    <property type="project" value="UniProtKB-EC"/>
</dbReference>
<dbReference type="PROSITE" id="PS00973">
    <property type="entry name" value="USP_2"/>
    <property type="match status" value="1"/>
</dbReference>